<name>A0A175R190_9HYPH</name>
<feature type="non-terminal residue" evidence="2">
    <location>
        <position position="99"/>
    </location>
</feature>
<dbReference type="STRING" id="401562.NS365_07785"/>
<accession>A0A175R190</accession>
<dbReference type="AlphaFoldDB" id="A0A175R190"/>
<evidence type="ECO:0000313" key="3">
    <source>
        <dbReference type="Proteomes" id="UP000078272"/>
    </source>
</evidence>
<feature type="region of interest" description="Disordered" evidence="1">
    <location>
        <begin position="18"/>
        <end position="38"/>
    </location>
</feature>
<comment type="caution">
    <text evidence="2">The sequence shown here is derived from an EMBL/GenBank/DDBJ whole genome shotgun (WGS) entry which is preliminary data.</text>
</comment>
<evidence type="ECO:0000313" key="2">
    <source>
        <dbReference type="EMBL" id="KTQ83684.1"/>
    </source>
</evidence>
<dbReference type="EMBL" id="LDPZ01000078">
    <property type="protein sequence ID" value="KTQ83684.1"/>
    <property type="molecule type" value="Genomic_DNA"/>
</dbReference>
<protein>
    <submittedName>
        <fullName evidence="2">Uncharacterized protein</fullName>
    </submittedName>
</protein>
<reference evidence="2 3" key="1">
    <citation type="journal article" date="2016" name="Front. Microbiol.">
        <title>Genomic Resource of Rice Seed Associated Bacteria.</title>
        <authorList>
            <person name="Midha S."/>
            <person name="Bansal K."/>
            <person name="Sharma S."/>
            <person name="Kumar N."/>
            <person name="Patil P.P."/>
            <person name="Chaudhry V."/>
            <person name="Patil P.B."/>
        </authorList>
    </citation>
    <scope>NUCLEOTIDE SEQUENCE [LARGE SCALE GENOMIC DNA]</scope>
    <source>
        <strain evidence="2 3">NS226</strain>
    </source>
</reference>
<feature type="compositionally biased region" description="Basic and acidic residues" evidence="1">
    <location>
        <begin position="29"/>
        <end position="38"/>
    </location>
</feature>
<sequence length="99" mass="10119">MTGDGTATTVERARWRVNALGAGGPGFTRRSDSPAESEAPRLEVMRDAALHLDARLPGCDRSAPPIHVASHLDTVPMGSADDGPAGGVGAAALFAQAAW</sequence>
<dbReference type="Proteomes" id="UP000078272">
    <property type="component" value="Unassembled WGS sequence"/>
</dbReference>
<dbReference type="Gene3D" id="3.40.630.10">
    <property type="entry name" value="Zn peptidases"/>
    <property type="match status" value="1"/>
</dbReference>
<organism evidence="2 3">
    <name type="scientific">Aureimonas ureilytica</name>
    <dbReference type="NCBI Taxonomy" id="401562"/>
    <lineage>
        <taxon>Bacteria</taxon>
        <taxon>Pseudomonadati</taxon>
        <taxon>Pseudomonadota</taxon>
        <taxon>Alphaproteobacteria</taxon>
        <taxon>Hyphomicrobiales</taxon>
        <taxon>Aurantimonadaceae</taxon>
        <taxon>Aureimonas</taxon>
    </lineage>
</organism>
<dbReference type="SUPFAM" id="SSF53187">
    <property type="entry name" value="Zn-dependent exopeptidases"/>
    <property type="match status" value="1"/>
</dbReference>
<evidence type="ECO:0000256" key="1">
    <source>
        <dbReference type="SAM" id="MobiDB-lite"/>
    </source>
</evidence>
<proteinExistence type="predicted"/>
<gene>
    <name evidence="2" type="ORF">NS226_22025</name>
</gene>